<keyword evidence="4" id="KW-0863">Zinc-finger</keyword>
<feature type="region of interest" description="Disordered" evidence="8">
    <location>
        <begin position="693"/>
        <end position="712"/>
    </location>
</feature>
<dbReference type="GO" id="GO:0008270">
    <property type="term" value="F:zinc ion binding"/>
    <property type="evidence" value="ECO:0007669"/>
    <property type="project" value="UniProtKB-KW"/>
</dbReference>
<evidence type="ECO:0000256" key="4">
    <source>
        <dbReference type="ARBA" id="ARBA00022771"/>
    </source>
</evidence>
<dbReference type="AlphaFoldDB" id="A0A830I270"/>
<dbReference type="GO" id="GO:0005681">
    <property type="term" value="C:spliceosomal complex"/>
    <property type="evidence" value="ECO:0007669"/>
    <property type="project" value="InterPro"/>
</dbReference>
<evidence type="ECO:0000313" key="11">
    <source>
        <dbReference type="Proteomes" id="UP000660262"/>
    </source>
</evidence>
<dbReference type="InterPro" id="IPR025086">
    <property type="entry name" value="SDE2/SF3A3_SAP"/>
</dbReference>
<keyword evidence="2" id="KW-0507">mRNA processing</keyword>
<protein>
    <recommendedName>
        <fullName evidence="9">Matrin-type domain-containing protein</fullName>
    </recommendedName>
</protein>
<dbReference type="PROSITE" id="PS50171">
    <property type="entry name" value="ZF_MATRIN"/>
    <property type="match status" value="1"/>
</dbReference>
<dbReference type="OrthoDB" id="2160351at2759"/>
<evidence type="ECO:0000256" key="1">
    <source>
        <dbReference type="ARBA" id="ARBA00004123"/>
    </source>
</evidence>
<feature type="compositionally biased region" description="Basic residues" evidence="8">
    <location>
        <begin position="251"/>
        <end position="262"/>
    </location>
</feature>
<accession>A0A830I270</accession>
<dbReference type="InterPro" id="IPR051421">
    <property type="entry name" value="RNA_Proc_DNA_Dmg_Regulator"/>
</dbReference>
<dbReference type="InterPro" id="IPR024598">
    <property type="entry name" value="SF3a60/Prp9_C"/>
</dbReference>
<evidence type="ECO:0000256" key="2">
    <source>
        <dbReference type="ARBA" id="ARBA00022664"/>
    </source>
</evidence>
<evidence type="ECO:0000256" key="8">
    <source>
        <dbReference type="SAM" id="MobiDB-lite"/>
    </source>
</evidence>
<feature type="domain" description="Matrin-type" evidence="9">
    <location>
        <begin position="747"/>
        <end position="778"/>
    </location>
</feature>
<feature type="region of interest" description="Disordered" evidence="8">
    <location>
        <begin position="514"/>
        <end position="542"/>
    </location>
</feature>
<dbReference type="GO" id="GO:0003723">
    <property type="term" value="F:RNA binding"/>
    <property type="evidence" value="ECO:0007669"/>
    <property type="project" value="InterPro"/>
</dbReference>
<gene>
    <name evidence="10" type="ORF">PPROV_000998500</name>
</gene>
<feature type="compositionally biased region" description="Gly residues" evidence="8">
    <location>
        <begin position="528"/>
        <end position="541"/>
    </location>
</feature>
<dbReference type="Proteomes" id="UP000660262">
    <property type="component" value="Unassembled WGS sequence"/>
</dbReference>
<evidence type="ECO:0000259" key="9">
    <source>
        <dbReference type="PROSITE" id="PS50171"/>
    </source>
</evidence>
<keyword evidence="5" id="KW-0862">Zinc</keyword>
<evidence type="ECO:0000256" key="7">
    <source>
        <dbReference type="ARBA" id="ARBA00023242"/>
    </source>
</evidence>
<feature type="compositionally biased region" description="Acidic residues" evidence="8">
    <location>
        <begin position="277"/>
        <end position="294"/>
    </location>
</feature>
<evidence type="ECO:0000256" key="6">
    <source>
        <dbReference type="ARBA" id="ARBA00023187"/>
    </source>
</evidence>
<comment type="caution">
    <text evidence="10">The sequence shown here is derived from an EMBL/GenBank/DDBJ whole genome shotgun (WGS) entry which is preliminary data.</text>
</comment>
<comment type="subcellular location">
    <subcellularLocation>
        <location evidence="1">Nucleus</location>
    </subcellularLocation>
</comment>
<proteinExistence type="predicted"/>
<dbReference type="EMBL" id="BNJQ01000033">
    <property type="protein sequence ID" value="GHP11257.1"/>
    <property type="molecule type" value="Genomic_DNA"/>
</dbReference>
<reference evidence="10" key="1">
    <citation type="submission" date="2020-10" db="EMBL/GenBank/DDBJ databases">
        <title>Unveiling of a novel bifunctional photoreceptor, Dualchrome1, isolated from a cosmopolitan green alga.</title>
        <authorList>
            <person name="Suzuki S."/>
            <person name="Kawachi M."/>
        </authorList>
    </citation>
    <scope>NUCLEOTIDE SEQUENCE</scope>
    <source>
        <strain evidence="10">NIES 2893</strain>
    </source>
</reference>
<dbReference type="Pfam" id="PF11931">
    <property type="entry name" value="SF3a60_Prp9_C"/>
    <property type="match status" value="1"/>
</dbReference>
<evidence type="ECO:0000313" key="10">
    <source>
        <dbReference type="EMBL" id="GHP11257.1"/>
    </source>
</evidence>
<dbReference type="GO" id="GO:0000398">
    <property type="term" value="P:mRNA splicing, via spliceosome"/>
    <property type="evidence" value="ECO:0007669"/>
    <property type="project" value="InterPro"/>
</dbReference>
<keyword evidence="6" id="KW-0508">mRNA splicing</keyword>
<keyword evidence="3" id="KW-0479">Metal-binding</keyword>
<name>A0A830I270_9CHLO</name>
<feature type="region of interest" description="Disordered" evidence="8">
    <location>
        <begin position="808"/>
        <end position="831"/>
    </location>
</feature>
<sequence>MGKHLKHEAQSNASLAAARLEDEDGDVRHVAVEVLDALREHAAPHAAALVTLMSVRLLEHARALLQSLEVDERLLAKDFGNASVRGRHEKLYQSHRVASILSSSSSSASWLLEHISEPGSNDDASAGASDTASPLYLEVHSLLKCNPVLNTSTYSASSFDFRNFDARLKELHAYHDTQRTDVTHALTPGRNLEEEELALIRVPAHAVFTGEEDRGQYLDLIDKHADFLSNASISGAAVKARAAADAQLQLSKKKRKKKRKRKTTDEEEVDGTVTAMDVEDDGVADEPEEAEDEPAATPLAQQRSPNEVLDYQSFLSAFPNVLLEEVPRRVRMTAAYRTYVEGVVAYLFDFIARTQPLFDAKAAVASAIENAQYDRRAIPEEDELANLNVATKELACGPVRLTRIAGRGIVASVVDYPGWDGDEGECGVENETGAAATTDAAREETSEDVPSNLPIPALDAYASPDAVVAALGSGALFGGDGGAKRVLAAVGVKSGGTMQERAHRLHALKGRSNLDGLPKSMLAKKKSGGGGGGGQAGGGGDGEAELRKSLLAALRSVRQTIAVEARLRAVSNLPVVQAVLSDTLARVQFKLSRTAEEAAEDDARILAEERLAAKRLAICQPTKQRGSDGDGADEGAITAFDDGEGNAPELSRFAGLDLPPQEEMLLQAEERSDAIDMSRPPLERLEHLLKKAEQKGARGGDATGGLGLATEEEEEAPIYNPLKLPMGWDGKPIPYWLYKLHGLDQEFVCEICGNYSYWGRRAFEKHFYEPRHQHGLRCLGIPNTKAFLEITRIEDARSLQAELAQRSKHEKRAVEGNKGASAAAMDDDEEVEDEMGNVYTKKVYNDLLRQGLL</sequence>
<evidence type="ECO:0000256" key="5">
    <source>
        <dbReference type="ARBA" id="ARBA00022833"/>
    </source>
</evidence>
<organism evidence="10 11">
    <name type="scientific">Pycnococcus provasolii</name>
    <dbReference type="NCBI Taxonomy" id="41880"/>
    <lineage>
        <taxon>Eukaryota</taxon>
        <taxon>Viridiplantae</taxon>
        <taxon>Chlorophyta</taxon>
        <taxon>Pseudoscourfieldiophyceae</taxon>
        <taxon>Pseudoscourfieldiales</taxon>
        <taxon>Pycnococcaceae</taxon>
        <taxon>Pycnococcus</taxon>
    </lineage>
</organism>
<keyword evidence="11" id="KW-1185">Reference proteome</keyword>
<feature type="region of interest" description="Disordered" evidence="8">
    <location>
        <begin position="249"/>
        <end position="303"/>
    </location>
</feature>
<dbReference type="PANTHER" id="PTHR12786">
    <property type="entry name" value="SPLICING FACTOR SF3A-RELATED"/>
    <property type="match status" value="1"/>
</dbReference>
<dbReference type="InterPro" id="IPR000690">
    <property type="entry name" value="Matrin/U1-C_Znf_C2H2"/>
</dbReference>
<dbReference type="Pfam" id="PF13297">
    <property type="entry name" value="SDE2_2C"/>
    <property type="match status" value="1"/>
</dbReference>
<dbReference type="PANTHER" id="PTHR12786:SF2">
    <property type="entry name" value="SPLICING FACTOR 3A SUBUNIT 3"/>
    <property type="match status" value="1"/>
</dbReference>
<evidence type="ECO:0000256" key="3">
    <source>
        <dbReference type="ARBA" id="ARBA00022723"/>
    </source>
</evidence>
<keyword evidence="7" id="KW-0539">Nucleus</keyword>